<comment type="caution">
    <text evidence="3">The sequence shown here is derived from an EMBL/GenBank/DDBJ whole genome shotgun (WGS) entry which is preliminary data.</text>
</comment>
<accession>A0AA39PPU5</accession>
<evidence type="ECO:0000256" key="2">
    <source>
        <dbReference type="SAM" id="Phobius"/>
    </source>
</evidence>
<protein>
    <submittedName>
        <fullName evidence="3">Uncharacterized protein</fullName>
    </submittedName>
</protein>
<evidence type="ECO:0000256" key="1">
    <source>
        <dbReference type="SAM" id="MobiDB-lite"/>
    </source>
</evidence>
<dbReference type="Proteomes" id="UP001175228">
    <property type="component" value="Unassembled WGS sequence"/>
</dbReference>
<feature type="transmembrane region" description="Helical" evidence="2">
    <location>
        <begin position="224"/>
        <end position="241"/>
    </location>
</feature>
<feature type="region of interest" description="Disordered" evidence="1">
    <location>
        <begin position="132"/>
        <end position="192"/>
    </location>
</feature>
<feature type="compositionally biased region" description="Basic and acidic residues" evidence="1">
    <location>
        <begin position="150"/>
        <end position="159"/>
    </location>
</feature>
<feature type="compositionally biased region" description="Polar residues" evidence="1">
    <location>
        <begin position="138"/>
        <end position="148"/>
    </location>
</feature>
<keyword evidence="4" id="KW-1185">Reference proteome</keyword>
<dbReference type="EMBL" id="JAUEPU010000039">
    <property type="protein sequence ID" value="KAK0488287.1"/>
    <property type="molecule type" value="Genomic_DNA"/>
</dbReference>
<keyword evidence="2" id="KW-1133">Transmembrane helix</keyword>
<dbReference type="AlphaFoldDB" id="A0AA39PPU5"/>
<gene>
    <name evidence="3" type="ORF">EDD18DRAFT_1420124</name>
</gene>
<reference evidence="3" key="1">
    <citation type="submission" date="2023-06" db="EMBL/GenBank/DDBJ databases">
        <authorList>
            <consortium name="Lawrence Berkeley National Laboratory"/>
            <person name="Ahrendt S."/>
            <person name="Sahu N."/>
            <person name="Indic B."/>
            <person name="Wong-Bajracharya J."/>
            <person name="Merenyi Z."/>
            <person name="Ke H.-M."/>
            <person name="Monk M."/>
            <person name="Kocsube S."/>
            <person name="Drula E."/>
            <person name="Lipzen A."/>
            <person name="Balint B."/>
            <person name="Henrissat B."/>
            <person name="Andreopoulos B."/>
            <person name="Martin F.M."/>
            <person name="Harder C.B."/>
            <person name="Rigling D."/>
            <person name="Ford K.L."/>
            <person name="Foster G.D."/>
            <person name="Pangilinan J."/>
            <person name="Papanicolaou A."/>
            <person name="Barry K."/>
            <person name="LaButti K."/>
            <person name="Viragh M."/>
            <person name="Koriabine M."/>
            <person name="Yan M."/>
            <person name="Riley R."/>
            <person name="Champramary S."/>
            <person name="Plett K.L."/>
            <person name="Tsai I.J."/>
            <person name="Slot J."/>
            <person name="Sipos G."/>
            <person name="Plett J."/>
            <person name="Nagy L.G."/>
            <person name="Grigoriev I.V."/>
        </authorList>
    </citation>
    <scope>NUCLEOTIDE SEQUENCE</scope>
    <source>
        <strain evidence="3">HWK02</strain>
    </source>
</reference>
<sequence>MHVLSSPEKIQKGFSRGYNKTKLALAKPLRQHRKPCHLEDKENYDKKIFTGFWKFNVGLELPGLAMKLNTEASKTHESGVRNVRRKFNVGLALLGLATNLNVEALRLYAQELIISNGLFLVSTARTKKAEGMKRGSLPVTSRTRTCATVKSHETTRDPLRLGGNAAASRRTSSIQAGGSLNSRHPGHGRQSTQFSDSRFVVVEGIMTIVFGLGINLIHGGVGRRAWWGTVNFACAFAFVRLRRRHSRSDYPFPTTMKLPNEERLNYSLEIQFWLKLLRTYIYKKSKNKDIDTSTPFFSPLPVPQFSLPQRRRFSRVDAEEPCTHLRKVAT</sequence>
<feature type="transmembrane region" description="Helical" evidence="2">
    <location>
        <begin position="199"/>
        <end position="218"/>
    </location>
</feature>
<feature type="compositionally biased region" description="Polar residues" evidence="1">
    <location>
        <begin position="169"/>
        <end position="182"/>
    </location>
</feature>
<evidence type="ECO:0000313" key="3">
    <source>
        <dbReference type="EMBL" id="KAK0488287.1"/>
    </source>
</evidence>
<keyword evidence="2" id="KW-0472">Membrane</keyword>
<evidence type="ECO:0000313" key="4">
    <source>
        <dbReference type="Proteomes" id="UP001175228"/>
    </source>
</evidence>
<organism evidence="3 4">
    <name type="scientific">Armillaria luteobubalina</name>
    <dbReference type="NCBI Taxonomy" id="153913"/>
    <lineage>
        <taxon>Eukaryota</taxon>
        <taxon>Fungi</taxon>
        <taxon>Dikarya</taxon>
        <taxon>Basidiomycota</taxon>
        <taxon>Agaricomycotina</taxon>
        <taxon>Agaricomycetes</taxon>
        <taxon>Agaricomycetidae</taxon>
        <taxon>Agaricales</taxon>
        <taxon>Marasmiineae</taxon>
        <taxon>Physalacriaceae</taxon>
        <taxon>Armillaria</taxon>
    </lineage>
</organism>
<keyword evidence="2" id="KW-0812">Transmembrane</keyword>
<proteinExistence type="predicted"/>
<name>A0AA39PPU5_9AGAR</name>